<evidence type="ECO:0000313" key="2">
    <source>
        <dbReference type="Proteomes" id="UP000308600"/>
    </source>
</evidence>
<dbReference type="Proteomes" id="UP000308600">
    <property type="component" value="Unassembled WGS sequence"/>
</dbReference>
<organism evidence="1 2">
    <name type="scientific">Pluteus cervinus</name>
    <dbReference type="NCBI Taxonomy" id="181527"/>
    <lineage>
        <taxon>Eukaryota</taxon>
        <taxon>Fungi</taxon>
        <taxon>Dikarya</taxon>
        <taxon>Basidiomycota</taxon>
        <taxon>Agaricomycotina</taxon>
        <taxon>Agaricomycetes</taxon>
        <taxon>Agaricomycetidae</taxon>
        <taxon>Agaricales</taxon>
        <taxon>Pluteineae</taxon>
        <taxon>Pluteaceae</taxon>
        <taxon>Pluteus</taxon>
    </lineage>
</organism>
<name>A0ACD3AEY8_9AGAR</name>
<feature type="non-terminal residue" evidence="1">
    <location>
        <position position="203"/>
    </location>
</feature>
<keyword evidence="2" id="KW-1185">Reference proteome</keyword>
<protein>
    <submittedName>
        <fullName evidence="1">Uncharacterized protein</fullName>
    </submittedName>
</protein>
<proteinExistence type="predicted"/>
<gene>
    <name evidence="1" type="ORF">BDN72DRAFT_774895</name>
</gene>
<sequence length="203" mass="23006">MLLLGSDLTEAELATLWLFAYKTEFHLTDDAFEGLKNVFPETPMDSWKETRSAAASLSLLKPVFYDCCANLCCCFVGVYADADECPYCHQARYRSAGADSNLNPSGSRKPRKRFAYIPLIPRLLALFRSKPMVESLSYRATFHSTADSDIEDIFSGTHYHQLQEEFVTIGDERLDHKFFSGSRDLALGLSTDGFAPFRWRKKT</sequence>
<accession>A0ACD3AEY8</accession>
<evidence type="ECO:0000313" key="1">
    <source>
        <dbReference type="EMBL" id="TFK64167.1"/>
    </source>
</evidence>
<reference evidence="1 2" key="1">
    <citation type="journal article" date="2019" name="Nat. Ecol. Evol.">
        <title>Megaphylogeny resolves global patterns of mushroom evolution.</title>
        <authorList>
            <person name="Varga T."/>
            <person name="Krizsan K."/>
            <person name="Foldi C."/>
            <person name="Dima B."/>
            <person name="Sanchez-Garcia M."/>
            <person name="Sanchez-Ramirez S."/>
            <person name="Szollosi G.J."/>
            <person name="Szarkandi J.G."/>
            <person name="Papp V."/>
            <person name="Albert L."/>
            <person name="Andreopoulos W."/>
            <person name="Angelini C."/>
            <person name="Antonin V."/>
            <person name="Barry K.W."/>
            <person name="Bougher N.L."/>
            <person name="Buchanan P."/>
            <person name="Buyck B."/>
            <person name="Bense V."/>
            <person name="Catcheside P."/>
            <person name="Chovatia M."/>
            <person name="Cooper J."/>
            <person name="Damon W."/>
            <person name="Desjardin D."/>
            <person name="Finy P."/>
            <person name="Geml J."/>
            <person name="Haridas S."/>
            <person name="Hughes K."/>
            <person name="Justo A."/>
            <person name="Karasinski D."/>
            <person name="Kautmanova I."/>
            <person name="Kiss B."/>
            <person name="Kocsube S."/>
            <person name="Kotiranta H."/>
            <person name="LaButti K.M."/>
            <person name="Lechner B.E."/>
            <person name="Liimatainen K."/>
            <person name="Lipzen A."/>
            <person name="Lukacs Z."/>
            <person name="Mihaltcheva S."/>
            <person name="Morgado L.N."/>
            <person name="Niskanen T."/>
            <person name="Noordeloos M.E."/>
            <person name="Ohm R.A."/>
            <person name="Ortiz-Santana B."/>
            <person name="Ovrebo C."/>
            <person name="Racz N."/>
            <person name="Riley R."/>
            <person name="Savchenko A."/>
            <person name="Shiryaev A."/>
            <person name="Soop K."/>
            <person name="Spirin V."/>
            <person name="Szebenyi C."/>
            <person name="Tomsovsky M."/>
            <person name="Tulloss R.E."/>
            <person name="Uehling J."/>
            <person name="Grigoriev I.V."/>
            <person name="Vagvolgyi C."/>
            <person name="Papp T."/>
            <person name="Martin F.M."/>
            <person name="Miettinen O."/>
            <person name="Hibbett D.S."/>
            <person name="Nagy L.G."/>
        </authorList>
    </citation>
    <scope>NUCLEOTIDE SEQUENCE [LARGE SCALE GENOMIC DNA]</scope>
    <source>
        <strain evidence="1 2">NL-1719</strain>
    </source>
</reference>
<dbReference type="EMBL" id="ML208487">
    <property type="protein sequence ID" value="TFK64167.1"/>
    <property type="molecule type" value="Genomic_DNA"/>
</dbReference>